<evidence type="ECO:0000313" key="3">
    <source>
        <dbReference type="Proteomes" id="UP000722485"/>
    </source>
</evidence>
<dbReference type="AlphaFoldDB" id="A0A9P5GZY9"/>
<evidence type="ECO:0000313" key="2">
    <source>
        <dbReference type="EMBL" id="KAF7537169.1"/>
    </source>
</evidence>
<reference evidence="2" key="1">
    <citation type="submission" date="2020-03" db="EMBL/GenBank/DDBJ databases">
        <title>Draft Genome Sequence of Cylindrodendrum hubeiense.</title>
        <authorList>
            <person name="Buettner E."/>
            <person name="Kellner H."/>
        </authorList>
    </citation>
    <scope>NUCLEOTIDE SEQUENCE</scope>
    <source>
        <strain evidence="2">IHI 201604</strain>
    </source>
</reference>
<sequence>MQPTPAARQLDPILLNSQDADPGGGQRHGHVTAPQGARGVESPERMGDGMVVMLCKGALIGGVSVVESHDDKVPVATEAGHLVGLGSPG</sequence>
<evidence type="ECO:0000256" key="1">
    <source>
        <dbReference type="SAM" id="MobiDB-lite"/>
    </source>
</evidence>
<dbReference type="Proteomes" id="UP000722485">
    <property type="component" value="Unassembled WGS sequence"/>
</dbReference>
<organism evidence="2 3">
    <name type="scientific">Cylindrodendrum hubeiense</name>
    <dbReference type="NCBI Taxonomy" id="595255"/>
    <lineage>
        <taxon>Eukaryota</taxon>
        <taxon>Fungi</taxon>
        <taxon>Dikarya</taxon>
        <taxon>Ascomycota</taxon>
        <taxon>Pezizomycotina</taxon>
        <taxon>Sordariomycetes</taxon>
        <taxon>Hypocreomycetidae</taxon>
        <taxon>Hypocreales</taxon>
        <taxon>Nectriaceae</taxon>
        <taxon>Cylindrodendrum</taxon>
    </lineage>
</organism>
<accession>A0A9P5GZY9</accession>
<dbReference type="EMBL" id="JAANBB010000645">
    <property type="protein sequence ID" value="KAF7537169.1"/>
    <property type="molecule type" value="Genomic_DNA"/>
</dbReference>
<protein>
    <submittedName>
        <fullName evidence="2">Uncharacterized protein</fullName>
    </submittedName>
</protein>
<comment type="caution">
    <text evidence="2">The sequence shown here is derived from an EMBL/GenBank/DDBJ whole genome shotgun (WGS) entry which is preliminary data.</text>
</comment>
<keyword evidence="3" id="KW-1185">Reference proteome</keyword>
<name>A0A9P5GZY9_9HYPO</name>
<gene>
    <name evidence="2" type="ORF">G7Z17_g12910</name>
</gene>
<proteinExistence type="predicted"/>
<feature type="region of interest" description="Disordered" evidence="1">
    <location>
        <begin position="1"/>
        <end position="44"/>
    </location>
</feature>